<evidence type="ECO:0000313" key="2">
    <source>
        <dbReference type="Proteomes" id="UP000829194"/>
    </source>
</evidence>
<dbReference type="Pfam" id="PF05035">
    <property type="entry name" value="DGOK"/>
    <property type="match status" value="1"/>
</dbReference>
<dbReference type="InterPro" id="IPR007729">
    <property type="entry name" value="DGOK"/>
</dbReference>
<dbReference type="EMBL" id="CP093547">
    <property type="protein sequence ID" value="UNP31126.1"/>
    <property type="molecule type" value="Genomic_DNA"/>
</dbReference>
<proteinExistence type="predicted"/>
<name>A0ABY3XHK3_9GAMM</name>
<keyword evidence="2" id="KW-1185">Reference proteome</keyword>
<dbReference type="InterPro" id="IPR042257">
    <property type="entry name" value="DGOK_C"/>
</dbReference>
<dbReference type="InterPro" id="IPR043129">
    <property type="entry name" value="ATPase_NBD"/>
</dbReference>
<dbReference type="Gene3D" id="3.30.420.300">
    <property type="entry name" value="2-keto-3-deoxy-galactonokinase, substrate binding domain"/>
    <property type="match status" value="1"/>
</dbReference>
<sequence length="297" mass="31612">MTAAAALIGVDWGSTHLRAYLIDEDGSVLERSEWAACGAPALAIGEHAGALARAIAPWRGLELPILACGMVGARNGWREVPYRSAPADAASLRAGLLQAQPGVWLVPGVLDATDPDRVEVMRGEETQILGAREPDERAEEALAICPGTHSKWARLRRGSIVGLRTCVTGDLYAALRERWPGVEPASPAWAAFDRGVARGAREPLASALFSARADYATRRLQPEELPDYLSGLLIGAEIAACRDLAGAEAPLLIGAPALAARYGRAMRAQGLAEPSQRDAAACVARGLMRIWREKGER</sequence>
<gene>
    <name evidence="1" type="ORF">MOV92_07730</name>
</gene>
<reference evidence="1 2" key="1">
    <citation type="submission" date="2022-03" db="EMBL/GenBank/DDBJ databases">
        <title>Complete genome sequence of Lysobacter capsici VKM B-2533 and Lysobacter gummosus 10.1.1, promising sources of lytic agents.</title>
        <authorList>
            <person name="Tarlachkov S.V."/>
            <person name="Kudryakova I.V."/>
            <person name="Afoshin A.S."/>
            <person name="Leontyevskaya E.A."/>
            <person name="Leontyevskaya N.V."/>
        </authorList>
    </citation>
    <scope>NUCLEOTIDE SEQUENCE [LARGE SCALE GENOMIC DNA]</scope>
    <source>
        <strain evidence="1 2">10.1.1</strain>
    </source>
</reference>
<dbReference type="SUPFAM" id="SSF53067">
    <property type="entry name" value="Actin-like ATPase domain"/>
    <property type="match status" value="1"/>
</dbReference>
<protein>
    <submittedName>
        <fullName evidence="1">2-dehydro-3-deoxygalactonokinase</fullName>
    </submittedName>
</protein>
<accession>A0ABY3XHK3</accession>
<dbReference type="Gene3D" id="3.30.420.310">
    <property type="entry name" value="2-keto-3-deoxy-galactonokinase, C-terminal domain"/>
    <property type="match status" value="1"/>
</dbReference>
<dbReference type="InterPro" id="IPR042258">
    <property type="entry name" value="DGOK_N"/>
</dbReference>
<organism evidence="1 2">
    <name type="scientific">Lysobacter gummosus</name>
    <dbReference type="NCBI Taxonomy" id="262324"/>
    <lineage>
        <taxon>Bacteria</taxon>
        <taxon>Pseudomonadati</taxon>
        <taxon>Pseudomonadota</taxon>
        <taxon>Gammaproteobacteria</taxon>
        <taxon>Lysobacterales</taxon>
        <taxon>Lysobacteraceae</taxon>
        <taxon>Lysobacter</taxon>
    </lineage>
</organism>
<evidence type="ECO:0000313" key="1">
    <source>
        <dbReference type="EMBL" id="UNP31126.1"/>
    </source>
</evidence>
<dbReference type="Proteomes" id="UP000829194">
    <property type="component" value="Chromosome"/>
</dbReference>
<dbReference type="RefSeq" id="WP_057942295.1">
    <property type="nucleotide sequence ID" value="NZ_CP011131.1"/>
</dbReference>